<organism evidence="6 7">
    <name type="scientific">Putridiphycobacter roseus</name>
    <dbReference type="NCBI Taxonomy" id="2219161"/>
    <lineage>
        <taxon>Bacteria</taxon>
        <taxon>Pseudomonadati</taxon>
        <taxon>Bacteroidota</taxon>
        <taxon>Flavobacteriia</taxon>
        <taxon>Flavobacteriales</taxon>
        <taxon>Crocinitomicaceae</taxon>
        <taxon>Putridiphycobacter</taxon>
    </lineage>
</organism>
<evidence type="ECO:0000313" key="7">
    <source>
        <dbReference type="Proteomes" id="UP000249248"/>
    </source>
</evidence>
<keyword evidence="7" id="KW-1185">Reference proteome</keyword>
<dbReference type="InterPro" id="IPR009057">
    <property type="entry name" value="Homeodomain-like_sf"/>
</dbReference>
<evidence type="ECO:0000256" key="3">
    <source>
        <dbReference type="ARBA" id="ARBA00023163"/>
    </source>
</evidence>
<evidence type="ECO:0000256" key="1">
    <source>
        <dbReference type="ARBA" id="ARBA00023015"/>
    </source>
</evidence>
<dbReference type="PROSITE" id="PS50977">
    <property type="entry name" value="HTH_TETR_2"/>
    <property type="match status" value="1"/>
</dbReference>
<proteinExistence type="predicted"/>
<evidence type="ECO:0000256" key="4">
    <source>
        <dbReference type="PROSITE-ProRule" id="PRU00335"/>
    </source>
</evidence>
<dbReference type="InterPro" id="IPR011075">
    <property type="entry name" value="TetR_C"/>
</dbReference>
<gene>
    <name evidence="6" type="ORF">DNU06_16825</name>
</gene>
<protein>
    <recommendedName>
        <fullName evidence="5">HTH tetR-type domain-containing protein</fullName>
    </recommendedName>
</protein>
<dbReference type="InterPro" id="IPR001647">
    <property type="entry name" value="HTH_TetR"/>
</dbReference>
<evidence type="ECO:0000256" key="2">
    <source>
        <dbReference type="ARBA" id="ARBA00023125"/>
    </source>
</evidence>
<evidence type="ECO:0000259" key="5">
    <source>
        <dbReference type="PROSITE" id="PS50977"/>
    </source>
</evidence>
<feature type="domain" description="HTH tetR-type" evidence="5">
    <location>
        <begin position="1"/>
        <end position="61"/>
    </location>
</feature>
<accession>A0A2W1MWZ0</accession>
<sequence>MNQKEEMLKVGLRLFSTQTYSSTGIRQITKAAGVPTGSFHYHFKNKEDFAIAVLDYYFKIEVADNAKSQYFLDDSIPVKNKIIKLYSNVIHSYTGNAEMNPPNSAVVSNLGQELSAHNQKVKAHISMIIEKSHLLLKGLIEQGKIDKSITSKIDAGLLANLLIDLYGGALIRRKSLQSDAPMDDFILALEKIL</sequence>
<dbReference type="SUPFAM" id="SSF48498">
    <property type="entry name" value="Tetracyclin repressor-like, C-terminal domain"/>
    <property type="match status" value="1"/>
</dbReference>
<dbReference type="RefSeq" id="WP_111064674.1">
    <property type="nucleotide sequence ID" value="NZ_JBHUCU010000026.1"/>
</dbReference>
<dbReference type="GO" id="GO:0003677">
    <property type="term" value="F:DNA binding"/>
    <property type="evidence" value="ECO:0007669"/>
    <property type="project" value="UniProtKB-UniRule"/>
</dbReference>
<dbReference type="SUPFAM" id="SSF46689">
    <property type="entry name" value="Homeodomain-like"/>
    <property type="match status" value="1"/>
</dbReference>
<dbReference type="AlphaFoldDB" id="A0A2W1MWZ0"/>
<feature type="DNA-binding region" description="H-T-H motif" evidence="4">
    <location>
        <begin position="24"/>
        <end position="43"/>
    </location>
</feature>
<dbReference type="InterPro" id="IPR036271">
    <property type="entry name" value="Tet_transcr_reg_TetR-rel_C_sf"/>
</dbReference>
<dbReference type="Proteomes" id="UP000249248">
    <property type="component" value="Unassembled WGS sequence"/>
</dbReference>
<dbReference type="OrthoDB" id="9787680at2"/>
<keyword evidence="2 4" id="KW-0238">DNA-binding</keyword>
<dbReference type="PANTHER" id="PTHR47506">
    <property type="entry name" value="TRANSCRIPTIONAL REGULATORY PROTEIN"/>
    <property type="match status" value="1"/>
</dbReference>
<dbReference type="EMBL" id="QKSB01000020">
    <property type="protein sequence ID" value="PZE15670.1"/>
    <property type="molecule type" value="Genomic_DNA"/>
</dbReference>
<dbReference type="PANTHER" id="PTHR47506:SF6">
    <property type="entry name" value="HTH-TYPE TRANSCRIPTIONAL REPRESSOR NEMR"/>
    <property type="match status" value="1"/>
</dbReference>
<reference evidence="6 7" key="1">
    <citation type="submission" date="2018-06" db="EMBL/GenBank/DDBJ databases">
        <title>The draft genome sequence of Crocinitomix sp. SM1701.</title>
        <authorList>
            <person name="Zhang X."/>
        </authorList>
    </citation>
    <scope>NUCLEOTIDE SEQUENCE [LARGE SCALE GENOMIC DNA]</scope>
    <source>
        <strain evidence="6 7">SM1701</strain>
    </source>
</reference>
<keyword evidence="3" id="KW-0804">Transcription</keyword>
<name>A0A2W1MWZ0_9FLAO</name>
<dbReference type="Gene3D" id="1.10.357.10">
    <property type="entry name" value="Tetracycline Repressor, domain 2"/>
    <property type="match status" value="1"/>
</dbReference>
<evidence type="ECO:0000313" key="6">
    <source>
        <dbReference type="EMBL" id="PZE15670.1"/>
    </source>
</evidence>
<comment type="caution">
    <text evidence="6">The sequence shown here is derived from an EMBL/GenBank/DDBJ whole genome shotgun (WGS) entry which is preliminary data.</text>
</comment>
<dbReference type="Pfam" id="PF16925">
    <property type="entry name" value="TetR_C_13"/>
    <property type="match status" value="1"/>
</dbReference>
<dbReference type="PRINTS" id="PR00455">
    <property type="entry name" value="HTHTETR"/>
</dbReference>
<keyword evidence="1" id="KW-0805">Transcription regulation</keyword>
<dbReference type="Pfam" id="PF00440">
    <property type="entry name" value="TetR_N"/>
    <property type="match status" value="1"/>
</dbReference>